<dbReference type="PANTHER" id="PTHR31014:SF0">
    <property type="entry name" value="MITOCHONDRIAL TRANSLATION SYSTEM COMPONENT PET127-RELATED"/>
    <property type="match status" value="1"/>
</dbReference>
<sequence length="654" mass="75061">MLSGRKLIPRRLFITHGLRIPLHSVYPRLFSSSRGFFEPINWNVLTQNDIPAALRDKIVLPSKPPKTKKTKKVAGEPRTTLTGAKVKHIGLVDLPPVTSLRKPEVENIARLAHNLDRVLFSPGVHYQKDPRTGVYNFTPFLSQLPSFTDDSEAHLNQYTPPSKDRMLQELTSLCHMHEPKKYFSLTSSMTGCLSQFHYLLSGFRPPATVDVAKNITSKKYTDFSPSAVSAASVVITKKKGLDGRYAIDADKSSDTPSFLSEFGICMEKILTHTPKKFRGKFRADIRLEPPPEVYNYSTFQKFVMRSQLDCYDPRLPGNGTFDLKTRSVCAIRYDQLFTEAKYRNPDASIDYLIHQSYGVMESFEREFYDLIRTGMLKYSLQARIGMMDGIFICYHNTELAFGYQYVPLVELDKIFHSHVATAALETNLEELYLDSMHAADADYSKERPTEIAEAEFRFSMHLWEQVLEKVTSMQPDSSIRLVMKALKQAPGTMDILVCPLTEEEVVLLQDRKPNVTPSTPYDAKLVLLDEYLDELARVNESTMHKAQLLHLTVRHFFGSKRPCALAHPSPVNQAEIDSWALQFKLKKSKRQRQEVERMYVRFLDESVFFQMPGDENPRDGFIRRLRRFSKFGKERKGEMGKQEVWEPVHANDLM</sequence>
<evidence type="ECO:0000313" key="1">
    <source>
        <dbReference type="EMBL" id="ODQ77524.1"/>
    </source>
</evidence>
<gene>
    <name evidence="1" type="ORF">BABINDRAFT_163526</name>
</gene>
<dbReference type="Pfam" id="PF08634">
    <property type="entry name" value="Pet127"/>
    <property type="match status" value="1"/>
</dbReference>
<name>A0A1E3QJ97_9ASCO</name>
<evidence type="ECO:0008006" key="3">
    <source>
        <dbReference type="Google" id="ProtNLM"/>
    </source>
</evidence>
<dbReference type="OrthoDB" id="10249045at2759"/>
<dbReference type="GO" id="GO:0000964">
    <property type="term" value="P:mitochondrial RNA 5'-end processing"/>
    <property type="evidence" value="ECO:0007669"/>
    <property type="project" value="TreeGrafter"/>
</dbReference>
<reference evidence="2" key="1">
    <citation type="submission" date="2016-05" db="EMBL/GenBank/DDBJ databases">
        <title>Comparative genomics of biotechnologically important yeasts.</title>
        <authorList>
            <consortium name="DOE Joint Genome Institute"/>
            <person name="Riley R."/>
            <person name="Haridas S."/>
            <person name="Wolfe K.H."/>
            <person name="Lopes M.R."/>
            <person name="Hittinger C.T."/>
            <person name="Goker M."/>
            <person name="Salamov A."/>
            <person name="Wisecaver J."/>
            <person name="Long T.M."/>
            <person name="Aerts A.L."/>
            <person name="Barry K."/>
            <person name="Choi C."/>
            <person name="Clum A."/>
            <person name="Coughlan A.Y."/>
            <person name="Deshpande S."/>
            <person name="Douglass A.P."/>
            <person name="Hanson S.J."/>
            <person name="Klenk H.-P."/>
            <person name="Labutti K."/>
            <person name="Lapidus A."/>
            <person name="Lindquist E."/>
            <person name="Lipzen A."/>
            <person name="Meier-Kolthoff J.P."/>
            <person name="Ohm R.A."/>
            <person name="Otillar R.P."/>
            <person name="Pangilinan J."/>
            <person name="Peng Y."/>
            <person name="Rokas A."/>
            <person name="Rosa C.A."/>
            <person name="Scheuner C."/>
            <person name="Sibirny A.A."/>
            <person name="Slot J.C."/>
            <person name="Stielow J.B."/>
            <person name="Sun H."/>
            <person name="Kurtzman C.P."/>
            <person name="Blackwell M."/>
            <person name="Grigoriev I.V."/>
            <person name="Jeffries T.W."/>
        </authorList>
    </citation>
    <scope>NUCLEOTIDE SEQUENCE [LARGE SCALE GENOMIC DNA]</scope>
    <source>
        <strain evidence="2">NRRL Y-12698</strain>
    </source>
</reference>
<accession>A0A1E3QJ97</accession>
<dbReference type="EMBL" id="KV454440">
    <property type="protein sequence ID" value="ODQ77524.1"/>
    <property type="molecule type" value="Genomic_DNA"/>
</dbReference>
<dbReference type="AlphaFoldDB" id="A0A1E3QJ97"/>
<dbReference type="GeneID" id="30147816"/>
<protein>
    <recommendedName>
        <fullName evidence="3">Pet127-domain-containing protein</fullName>
    </recommendedName>
</protein>
<dbReference type="STRING" id="984486.A0A1E3QJ97"/>
<dbReference type="Proteomes" id="UP000094336">
    <property type="component" value="Unassembled WGS sequence"/>
</dbReference>
<dbReference type="InterPro" id="IPR013943">
    <property type="entry name" value="Pet127"/>
</dbReference>
<dbReference type="PANTHER" id="PTHR31014">
    <property type="entry name" value="MITOCHONDRIAL TRANSLATION SYSTEM COMPONENT PET127-RELATED"/>
    <property type="match status" value="1"/>
</dbReference>
<proteinExistence type="predicted"/>
<evidence type="ECO:0000313" key="2">
    <source>
        <dbReference type="Proteomes" id="UP000094336"/>
    </source>
</evidence>
<dbReference type="RefSeq" id="XP_018982852.1">
    <property type="nucleotide sequence ID" value="XM_019129963.1"/>
</dbReference>
<organism evidence="1 2">
    <name type="scientific">Babjeviella inositovora NRRL Y-12698</name>
    <dbReference type="NCBI Taxonomy" id="984486"/>
    <lineage>
        <taxon>Eukaryota</taxon>
        <taxon>Fungi</taxon>
        <taxon>Dikarya</taxon>
        <taxon>Ascomycota</taxon>
        <taxon>Saccharomycotina</taxon>
        <taxon>Pichiomycetes</taxon>
        <taxon>Serinales incertae sedis</taxon>
        <taxon>Babjeviella</taxon>
    </lineage>
</organism>
<keyword evidence="2" id="KW-1185">Reference proteome</keyword>
<dbReference type="GO" id="GO:0005740">
    <property type="term" value="C:mitochondrial envelope"/>
    <property type="evidence" value="ECO:0007669"/>
    <property type="project" value="TreeGrafter"/>
</dbReference>